<proteinExistence type="predicted"/>
<dbReference type="GeneID" id="94344006"/>
<reference evidence="3 4" key="1">
    <citation type="journal article" date="2021" name="Genome Biol.">
        <title>AFLAP: assembly-free linkage analysis pipeline using k-mers from genome sequencing data.</title>
        <authorList>
            <person name="Fletcher K."/>
            <person name="Zhang L."/>
            <person name="Gil J."/>
            <person name="Han R."/>
            <person name="Cavanaugh K."/>
            <person name="Michelmore R."/>
        </authorList>
    </citation>
    <scope>NUCLEOTIDE SEQUENCE [LARGE SCALE GENOMIC DNA]</scope>
    <source>
        <strain evidence="3 4">SF5</strain>
    </source>
</reference>
<evidence type="ECO:0000313" key="4">
    <source>
        <dbReference type="Proteomes" id="UP000294530"/>
    </source>
</evidence>
<dbReference type="AlphaFoldDB" id="A0A976FEE4"/>
<keyword evidence="1" id="KW-0479">Metal-binding</keyword>
<feature type="domain" description="C2H2-type" evidence="2">
    <location>
        <begin position="98"/>
        <end position="128"/>
    </location>
</feature>
<keyword evidence="1" id="KW-0862">Zinc</keyword>
<evidence type="ECO:0000256" key="1">
    <source>
        <dbReference type="PROSITE-ProRule" id="PRU00042"/>
    </source>
</evidence>
<dbReference type="Proteomes" id="UP000294530">
    <property type="component" value="Unassembled WGS sequence"/>
</dbReference>
<dbReference type="PROSITE" id="PS50157">
    <property type="entry name" value="ZINC_FINGER_C2H2_2"/>
    <property type="match status" value="1"/>
</dbReference>
<dbReference type="PROSITE" id="PS00028">
    <property type="entry name" value="ZINC_FINGER_C2H2_1"/>
    <property type="match status" value="1"/>
</dbReference>
<evidence type="ECO:0000259" key="2">
    <source>
        <dbReference type="PROSITE" id="PS50157"/>
    </source>
</evidence>
<gene>
    <name evidence="3" type="ORF">CCR75_000227</name>
</gene>
<keyword evidence="4" id="KW-1185">Reference proteome</keyword>
<comment type="caution">
    <text evidence="3">The sequence shown here is derived from an EMBL/GenBank/DDBJ whole genome shotgun (WGS) entry which is preliminary data.</text>
</comment>
<protein>
    <recommendedName>
        <fullName evidence="2">C2H2-type domain-containing protein</fullName>
    </recommendedName>
</protein>
<dbReference type="GO" id="GO:0008270">
    <property type="term" value="F:zinc ion binding"/>
    <property type="evidence" value="ECO:0007669"/>
    <property type="project" value="UniProtKB-KW"/>
</dbReference>
<dbReference type="EMBL" id="SHOA02000219">
    <property type="protein sequence ID" value="TDH65225.1"/>
    <property type="molecule type" value="Genomic_DNA"/>
</dbReference>
<dbReference type="KEGG" id="blac:94344006"/>
<keyword evidence="1" id="KW-0863">Zinc-finger</keyword>
<evidence type="ECO:0000313" key="3">
    <source>
        <dbReference type="EMBL" id="TDH65225.1"/>
    </source>
</evidence>
<sequence length="323" mass="37531">MPTTSTVPLLSLDSRKSLQRSAAKRRCIKHSETDVQYVIKRLKRRRSNHGLPVDSSDDLIQKLQEMDKAFQVAKNMRSLCRCWSCQHLRRWSSSFQPYQCNFKWCMIAFESFIDMYEHQLTVHGRLNPKTGLVVCDTYRQQRGTLAYPPATVYAAQQHMCPSCPPVPWKSIDELDGEAQVVRDKLSKYNSYCFETLYKLFKIGYKLVKQNGWNEMLRQYQIAMEYYYSGLKFPASSRRFHDGCPSVEQGRNWLTSTDREDARSLFPISVSDSVIAESEFVLIDTKRDQTTHEKCIEIRDDTNDKGLLTRATTHSNVKSLENGF</sequence>
<accession>A0A976FEE4</accession>
<dbReference type="InterPro" id="IPR013087">
    <property type="entry name" value="Znf_C2H2_type"/>
</dbReference>
<name>A0A976FEE4_BRELC</name>
<dbReference type="RefSeq" id="XP_067814724.1">
    <property type="nucleotide sequence ID" value="XM_067958335.1"/>
</dbReference>
<organism evidence="3 4">
    <name type="scientific">Bremia lactucae</name>
    <name type="common">Lettuce downy mildew</name>
    <dbReference type="NCBI Taxonomy" id="4779"/>
    <lineage>
        <taxon>Eukaryota</taxon>
        <taxon>Sar</taxon>
        <taxon>Stramenopiles</taxon>
        <taxon>Oomycota</taxon>
        <taxon>Peronosporomycetes</taxon>
        <taxon>Peronosporales</taxon>
        <taxon>Peronosporaceae</taxon>
        <taxon>Bremia</taxon>
    </lineage>
</organism>
<dbReference type="OrthoDB" id="162910at2759"/>